<accession>A0A4R6DKQ8</accession>
<feature type="domain" description="Alpha-carbonic anhydrase" evidence="9">
    <location>
        <begin position="38"/>
        <end position="256"/>
    </location>
</feature>
<evidence type="ECO:0000256" key="2">
    <source>
        <dbReference type="ARBA" id="ARBA00012925"/>
    </source>
</evidence>
<dbReference type="OrthoDB" id="5327615at2"/>
<dbReference type="CDD" id="cd03124">
    <property type="entry name" value="alpha_CA_prokaryotic_like"/>
    <property type="match status" value="1"/>
</dbReference>
<reference evidence="10 11" key="1">
    <citation type="submission" date="2019-03" db="EMBL/GenBank/DDBJ databases">
        <title>Genomic analyses of the natural microbiome of Caenorhabditis elegans.</title>
        <authorList>
            <person name="Samuel B."/>
        </authorList>
    </citation>
    <scope>NUCLEOTIDE SEQUENCE [LARGE SCALE GENOMIC DNA]</scope>
    <source>
        <strain evidence="10 11">JUb65</strain>
    </source>
</reference>
<dbReference type="GO" id="GO:0008270">
    <property type="term" value="F:zinc ion binding"/>
    <property type="evidence" value="ECO:0007669"/>
    <property type="project" value="InterPro"/>
</dbReference>
<evidence type="ECO:0000313" key="11">
    <source>
        <dbReference type="Proteomes" id="UP000295764"/>
    </source>
</evidence>
<dbReference type="Proteomes" id="UP000295764">
    <property type="component" value="Unassembled WGS sequence"/>
</dbReference>
<keyword evidence="8" id="KW-0732">Signal</keyword>
<dbReference type="EC" id="4.2.1.1" evidence="2"/>
<dbReference type="RefSeq" id="WP_133519140.1">
    <property type="nucleotide sequence ID" value="NZ_SNVW01000003.1"/>
</dbReference>
<evidence type="ECO:0000256" key="6">
    <source>
        <dbReference type="ARBA" id="ARBA00048348"/>
    </source>
</evidence>
<evidence type="ECO:0000256" key="3">
    <source>
        <dbReference type="ARBA" id="ARBA00022723"/>
    </source>
</evidence>
<feature type="chain" id="PRO_5039085299" description="carbonic anhydrase" evidence="8">
    <location>
        <begin position="20"/>
        <end position="257"/>
    </location>
</feature>
<dbReference type="SUPFAM" id="SSF51069">
    <property type="entry name" value="Carbonic anhydrase"/>
    <property type="match status" value="1"/>
</dbReference>
<dbReference type="AlphaFoldDB" id="A0A4R6DKQ8"/>
<dbReference type="GO" id="GO:0004089">
    <property type="term" value="F:carbonate dehydratase activity"/>
    <property type="evidence" value="ECO:0007669"/>
    <property type="project" value="UniProtKB-EC"/>
</dbReference>
<dbReference type="Pfam" id="PF00194">
    <property type="entry name" value="Carb_anhydrase"/>
    <property type="match status" value="1"/>
</dbReference>
<dbReference type="InterPro" id="IPR023561">
    <property type="entry name" value="Carbonic_anhydrase_a-class"/>
</dbReference>
<dbReference type="PROSITE" id="PS51257">
    <property type="entry name" value="PROKAR_LIPOPROTEIN"/>
    <property type="match status" value="1"/>
</dbReference>
<comment type="caution">
    <text evidence="10">The sequence shown here is derived from an EMBL/GenBank/DDBJ whole genome shotgun (WGS) entry which is preliminary data.</text>
</comment>
<feature type="region of interest" description="Disordered" evidence="7">
    <location>
        <begin position="236"/>
        <end position="257"/>
    </location>
</feature>
<evidence type="ECO:0000256" key="5">
    <source>
        <dbReference type="ARBA" id="ARBA00023239"/>
    </source>
</evidence>
<dbReference type="SMART" id="SM01057">
    <property type="entry name" value="Carb_anhydrase"/>
    <property type="match status" value="1"/>
</dbReference>
<comment type="catalytic activity">
    <reaction evidence="6">
        <text>hydrogencarbonate + H(+) = CO2 + H2O</text>
        <dbReference type="Rhea" id="RHEA:10748"/>
        <dbReference type="ChEBI" id="CHEBI:15377"/>
        <dbReference type="ChEBI" id="CHEBI:15378"/>
        <dbReference type="ChEBI" id="CHEBI:16526"/>
        <dbReference type="ChEBI" id="CHEBI:17544"/>
        <dbReference type="EC" id="4.2.1.1"/>
    </reaction>
</comment>
<dbReference type="InterPro" id="IPR001148">
    <property type="entry name" value="CA_dom"/>
</dbReference>
<proteinExistence type="inferred from homology"/>
<gene>
    <name evidence="10" type="ORF">EDF64_103254</name>
</gene>
<organism evidence="10 11">
    <name type="scientific">Curtobacterium flaccumfaciens</name>
    <dbReference type="NCBI Taxonomy" id="2035"/>
    <lineage>
        <taxon>Bacteria</taxon>
        <taxon>Bacillati</taxon>
        <taxon>Actinomycetota</taxon>
        <taxon>Actinomycetes</taxon>
        <taxon>Micrococcales</taxon>
        <taxon>Microbacteriaceae</taxon>
        <taxon>Curtobacterium</taxon>
    </lineage>
</organism>
<keyword evidence="4" id="KW-0862">Zinc</keyword>
<evidence type="ECO:0000256" key="8">
    <source>
        <dbReference type="SAM" id="SignalP"/>
    </source>
</evidence>
<evidence type="ECO:0000256" key="7">
    <source>
        <dbReference type="SAM" id="MobiDB-lite"/>
    </source>
</evidence>
<dbReference type="InterPro" id="IPR036398">
    <property type="entry name" value="CA_dom_sf"/>
</dbReference>
<evidence type="ECO:0000259" key="9">
    <source>
        <dbReference type="PROSITE" id="PS51144"/>
    </source>
</evidence>
<name>A0A4R6DKQ8_9MICO</name>
<keyword evidence="3" id="KW-0479">Metal-binding</keyword>
<dbReference type="PANTHER" id="PTHR18952:SF265">
    <property type="entry name" value="CARBONIC ANHYDRASE"/>
    <property type="match status" value="1"/>
</dbReference>
<dbReference type="InterPro" id="IPR041891">
    <property type="entry name" value="Alpha_CA_prokaryot-like"/>
</dbReference>
<dbReference type="PANTHER" id="PTHR18952">
    <property type="entry name" value="CARBONIC ANHYDRASE"/>
    <property type="match status" value="1"/>
</dbReference>
<dbReference type="PROSITE" id="PS51144">
    <property type="entry name" value="ALPHA_CA_2"/>
    <property type="match status" value="1"/>
</dbReference>
<feature type="signal peptide" evidence="8">
    <location>
        <begin position="1"/>
        <end position="19"/>
    </location>
</feature>
<comment type="similarity">
    <text evidence="1">Belongs to the alpha-carbonic anhydrase family.</text>
</comment>
<evidence type="ECO:0000313" key="10">
    <source>
        <dbReference type="EMBL" id="TDN45330.1"/>
    </source>
</evidence>
<sequence length="257" mass="26834">MHRSSRVLPVLTLSTLALAGCATQTATTAAPTPTPTAAHWGYEGGDGPSHWAGLSDENAVCGAGQRQSPIDLPRLGSGAPIDLSVPDAVVEGTTADNGHTVQLTVGDGETTVVDGVDYHLQQMHFHAGSEHTVEGKRSPIELHFVHADGDGNLLVVGVFATIGADNPAFDEYVRGAHGDAARPATVDLRKMLPAERSCWSYEGSLTTPPCTEGVRWVVLATPVELGPDQVDALTEAHEGNDRPTQPLNGRTVRSGGA</sequence>
<protein>
    <recommendedName>
        <fullName evidence="2">carbonic anhydrase</fullName>
        <ecNumber evidence="2">4.2.1.1</ecNumber>
    </recommendedName>
</protein>
<dbReference type="Gene3D" id="3.10.200.10">
    <property type="entry name" value="Alpha carbonic anhydrase"/>
    <property type="match status" value="1"/>
</dbReference>
<keyword evidence="5" id="KW-0456">Lyase</keyword>
<dbReference type="EMBL" id="SNVW01000003">
    <property type="protein sequence ID" value="TDN45330.1"/>
    <property type="molecule type" value="Genomic_DNA"/>
</dbReference>
<evidence type="ECO:0000256" key="4">
    <source>
        <dbReference type="ARBA" id="ARBA00022833"/>
    </source>
</evidence>
<evidence type="ECO:0000256" key="1">
    <source>
        <dbReference type="ARBA" id="ARBA00010718"/>
    </source>
</evidence>